<organism evidence="2">
    <name type="scientific">Lamprotornis superbus</name>
    <dbReference type="NCBI Taxonomy" id="245042"/>
    <lineage>
        <taxon>Eukaryota</taxon>
        <taxon>Metazoa</taxon>
        <taxon>Chordata</taxon>
        <taxon>Craniata</taxon>
        <taxon>Vertebrata</taxon>
        <taxon>Euteleostomi</taxon>
        <taxon>Archelosauria</taxon>
        <taxon>Archosauria</taxon>
        <taxon>Dinosauria</taxon>
        <taxon>Saurischia</taxon>
        <taxon>Theropoda</taxon>
        <taxon>Coelurosauria</taxon>
        <taxon>Aves</taxon>
        <taxon>Neognathae</taxon>
        <taxon>Neoaves</taxon>
        <taxon>Telluraves</taxon>
        <taxon>Australaves</taxon>
        <taxon>Passeriformes</taxon>
        <taxon>Sturnidae</taxon>
        <taxon>Lamprotornis</taxon>
    </lineage>
</organism>
<reference evidence="2" key="1">
    <citation type="submission" date="2020-10" db="EMBL/GenBank/DDBJ databases">
        <title>Feather gene expression reveals the developmental basis of iridescence in African starlings.</title>
        <authorList>
            <person name="Rubenstein D.R."/>
        </authorList>
    </citation>
    <scope>NUCLEOTIDE SEQUENCE</scope>
    <source>
        <strain evidence="2">SS15</strain>
        <tissue evidence="2">Liver</tissue>
    </source>
</reference>
<gene>
    <name evidence="3" type="ORF">IHE44_0005751</name>
    <name evidence="2" type="ORF">IHE44_007704</name>
</gene>
<proteinExistence type="predicted"/>
<dbReference type="Proteomes" id="UP000618051">
    <property type="component" value="Unassembled WGS sequence"/>
</dbReference>
<evidence type="ECO:0000313" key="2">
    <source>
        <dbReference type="EMBL" id="KAG0114534.1"/>
    </source>
</evidence>
<feature type="region of interest" description="Disordered" evidence="1">
    <location>
        <begin position="1"/>
        <end position="52"/>
    </location>
</feature>
<evidence type="ECO:0000313" key="4">
    <source>
        <dbReference type="Proteomes" id="UP000618051"/>
    </source>
</evidence>
<accession>A0A835NG26</accession>
<reference evidence="3" key="3">
    <citation type="submission" date="2022-01" db="EMBL/GenBank/DDBJ databases">
        <authorList>
            <person name="Rubenstein D.R."/>
        </authorList>
    </citation>
    <scope>NUCLEOTIDE SEQUENCE</scope>
    <source>
        <strain evidence="3">SS15</strain>
        <tissue evidence="3">Liver</tissue>
    </source>
</reference>
<evidence type="ECO:0000256" key="1">
    <source>
        <dbReference type="SAM" id="MobiDB-lite"/>
    </source>
</evidence>
<dbReference type="AlphaFoldDB" id="A0A835NG26"/>
<evidence type="ECO:0000313" key="3">
    <source>
        <dbReference type="EMBL" id="KAI1242234.1"/>
    </source>
</evidence>
<feature type="compositionally biased region" description="Basic and acidic residues" evidence="1">
    <location>
        <begin position="39"/>
        <end position="52"/>
    </location>
</feature>
<feature type="compositionally biased region" description="Basic and acidic residues" evidence="1">
    <location>
        <begin position="20"/>
        <end position="32"/>
    </location>
</feature>
<feature type="non-terminal residue" evidence="2">
    <location>
        <position position="67"/>
    </location>
</feature>
<keyword evidence="4" id="KW-1185">Reference proteome</keyword>
<protein>
    <submittedName>
        <fullName evidence="2">Uncharacterized protein</fullName>
    </submittedName>
</protein>
<comment type="caution">
    <text evidence="2">The sequence shown here is derived from an EMBL/GenBank/DDBJ whole genome shotgun (WGS) entry which is preliminary data.</text>
</comment>
<dbReference type="EMBL" id="JADDUC020000002">
    <property type="protein sequence ID" value="KAI1242234.1"/>
    <property type="molecule type" value="Genomic_DNA"/>
</dbReference>
<sequence length="67" mass="7884">MVPCVRTATAERQSPHRTRLCSEKQEGRDSTHRRGRTRLHLEKQEGDTTQEKREMLANNRQQLTPLE</sequence>
<dbReference type="EMBL" id="JADDUC010000291">
    <property type="protein sequence ID" value="KAG0114534.1"/>
    <property type="molecule type" value="Genomic_DNA"/>
</dbReference>
<reference evidence="3 4" key="2">
    <citation type="journal article" date="2021" name="J. Hered.">
        <title>Feather Gene Expression Elucidates the Developmental Basis of Plumage Iridescence in African Starlings.</title>
        <authorList>
            <person name="Rubenstein D.R."/>
            <person name="Corvelo A."/>
            <person name="MacManes M.D."/>
            <person name="Maia R."/>
            <person name="Narzisi G."/>
            <person name="Rousaki A."/>
            <person name="Vandenabeele P."/>
            <person name="Shawkey M.D."/>
            <person name="Solomon J."/>
        </authorList>
    </citation>
    <scope>NUCLEOTIDE SEQUENCE [LARGE SCALE GENOMIC DNA]</scope>
    <source>
        <strain evidence="3">SS15</strain>
    </source>
</reference>
<name>A0A835NG26_9PASS</name>